<feature type="transmembrane region" description="Helical" evidence="7">
    <location>
        <begin position="122"/>
        <end position="142"/>
    </location>
</feature>
<feature type="compositionally biased region" description="Basic and acidic residues" evidence="6">
    <location>
        <begin position="210"/>
        <end position="223"/>
    </location>
</feature>
<feature type="transmembrane region" description="Helical" evidence="7">
    <location>
        <begin position="356"/>
        <end position="374"/>
    </location>
</feature>
<dbReference type="AlphaFoldDB" id="A0A5J9SCJ5"/>
<organism evidence="8 9">
    <name type="scientific">Eragrostis curvula</name>
    <name type="common">weeping love grass</name>
    <dbReference type="NCBI Taxonomy" id="38414"/>
    <lineage>
        <taxon>Eukaryota</taxon>
        <taxon>Viridiplantae</taxon>
        <taxon>Streptophyta</taxon>
        <taxon>Embryophyta</taxon>
        <taxon>Tracheophyta</taxon>
        <taxon>Spermatophyta</taxon>
        <taxon>Magnoliopsida</taxon>
        <taxon>Liliopsida</taxon>
        <taxon>Poales</taxon>
        <taxon>Poaceae</taxon>
        <taxon>PACMAD clade</taxon>
        <taxon>Chloridoideae</taxon>
        <taxon>Eragrostideae</taxon>
        <taxon>Eragrostidinae</taxon>
        <taxon>Eragrostis</taxon>
    </lineage>
</organism>
<comment type="subcellular location">
    <subcellularLocation>
        <location evidence="1">Membrane</location>
        <topology evidence="1">Multi-pass membrane protein</topology>
    </subcellularLocation>
</comment>
<evidence type="ECO:0000256" key="4">
    <source>
        <dbReference type="ARBA" id="ARBA00022989"/>
    </source>
</evidence>
<dbReference type="InterPro" id="IPR007770">
    <property type="entry name" value="DMP"/>
</dbReference>
<name>A0A5J9SCJ5_9POAL</name>
<feature type="transmembrane region" description="Helical" evidence="7">
    <location>
        <begin position="54"/>
        <end position="74"/>
    </location>
</feature>
<proteinExistence type="inferred from homology"/>
<feature type="non-terminal residue" evidence="8">
    <location>
        <position position="1"/>
    </location>
</feature>
<evidence type="ECO:0000313" key="8">
    <source>
        <dbReference type="EMBL" id="TVT96851.1"/>
    </source>
</evidence>
<gene>
    <name evidence="8" type="ORF">EJB05_57928</name>
</gene>
<evidence type="ECO:0000256" key="2">
    <source>
        <dbReference type="ARBA" id="ARBA00008707"/>
    </source>
</evidence>
<dbReference type="GO" id="GO:0016020">
    <property type="term" value="C:membrane"/>
    <property type="evidence" value="ECO:0007669"/>
    <property type="project" value="UniProtKB-SubCell"/>
</dbReference>
<evidence type="ECO:0000256" key="3">
    <source>
        <dbReference type="ARBA" id="ARBA00022692"/>
    </source>
</evidence>
<keyword evidence="9" id="KW-1185">Reference proteome</keyword>
<keyword evidence="4 7" id="KW-1133">Transmembrane helix</keyword>
<dbReference type="Proteomes" id="UP000324897">
    <property type="component" value="Unassembled WGS sequence"/>
</dbReference>
<dbReference type="GO" id="GO:0010256">
    <property type="term" value="P:endomembrane system organization"/>
    <property type="evidence" value="ECO:0007669"/>
    <property type="project" value="TreeGrafter"/>
</dbReference>
<dbReference type="Gramene" id="TVT96851">
    <property type="protein sequence ID" value="TVT96851"/>
    <property type="gene ID" value="EJB05_57928"/>
</dbReference>
<comment type="similarity">
    <text evidence="2">Belongs to the plant DMP1 protein family.</text>
</comment>
<reference evidence="8 9" key="1">
    <citation type="journal article" date="2019" name="Sci. Rep.">
        <title>A high-quality genome of Eragrostis curvula grass provides insights into Poaceae evolution and supports new strategies to enhance forage quality.</title>
        <authorList>
            <person name="Carballo J."/>
            <person name="Santos B.A.C.M."/>
            <person name="Zappacosta D."/>
            <person name="Garbus I."/>
            <person name="Selva J.P."/>
            <person name="Gallo C.A."/>
            <person name="Diaz A."/>
            <person name="Albertini E."/>
            <person name="Caccamo M."/>
            <person name="Echenique V."/>
        </authorList>
    </citation>
    <scope>NUCLEOTIDE SEQUENCE [LARGE SCALE GENOMIC DNA]</scope>
    <source>
        <strain evidence="9">cv. Victoria</strain>
        <tissue evidence="8">Leaf</tissue>
    </source>
</reference>
<evidence type="ECO:0000256" key="5">
    <source>
        <dbReference type="ARBA" id="ARBA00023136"/>
    </source>
</evidence>
<feature type="region of interest" description="Disordered" evidence="6">
    <location>
        <begin position="517"/>
        <end position="540"/>
    </location>
</feature>
<dbReference type="EMBL" id="RWGY01001120">
    <property type="protein sequence ID" value="TVT96851.1"/>
    <property type="molecule type" value="Genomic_DNA"/>
</dbReference>
<protein>
    <submittedName>
        <fullName evidence="8">Uncharacterized protein</fullName>
    </submittedName>
</protein>
<accession>A0A5J9SCJ5</accession>
<feature type="transmembrane region" description="Helical" evidence="7">
    <location>
        <begin position="157"/>
        <end position="176"/>
    </location>
</feature>
<dbReference type="PANTHER" id="PTHR31621">
    <property type="entry name" value="PROTEIN DMP3"/>
    <property type="match status" value="1"/>
</dbReference>
<keyword evidence="5 7" id="KW-0472">Membrane</keyword>
<feature type="transmembrane region" description="Helical" evidence="7">
    <location>
        <begin position="394"/>
        <end position="413"/>
    </location>
</feature>
<dbReference type="OrthoDB" id="685516at2759"/>
<sequence length="540" mass="59009">MSTPSAAGAASATNPTTIISKKSLLQQLPAGSVLAFQTLAASFTNQGNCLPSNWWLTVGLVTFLSATCIFFSFTDSVQDPKTGKVHKGVALPGRLHVLNLTKEEQKDLGDQLKKCHLKPTDWVHAFLSAVVFLTIAGSDVGLQNCFFPYATDDTRQLLRNLPLGMAVMTSFMFMIFPTTRKGISFDSTDSAVSPAPPPTPPTPAAAIKPVADHQEPDPEKQLPKAESATAPTDAADIAGTSSAGNNVEKAADKVLTTSSNLLQLLPTGAVLAFQTLSASFTNQGKCYHSNLALTIGLVTFLGATCIFSAFTDSVWDGSKYRKGVALPRCLYVFNMPREEQRKQSMRKKLWEKRLKTLDWVHAFFTLVVFLTVAGSDVGLQNCFFPKATDDTKQLLKNLPLGMAVLSSFIFTIFPTTRKSILFDDSEYSVLPPVSPQPPGPESKDADLSSIVLYHASQLSFAHRIKMERKFQPVYCAEFTWTNFRFFSPSHSFSSTWGRFLFSNEQPRWPLSQPITAQQLGTRAHASHAPPNRSSTVPPSP</sequence>
<comment type="caution">
    <text evidence="8">The sequence shown here is derived from an EMBL/GenBank/DDBJ whole genome shotgun (WGS) entry which is preliminary data.</text>
</comment>
<dbReference type="Pfam" id="PF05078">
    <property type="entry name" value="DUF679"/>
    <property type="match status" value="2"/>
</dbReference>
<evidence type="ECO:0000256" key="1">
    <source>
        <dbReference type="ARBA" id="ARBA00004141"/>
    </source>
</evidence>
<feature type="compositionally biased region" description="Polar residues" evidence="6">
    <location>
        <begin position="531"/>
        <end position="540"/>
    </location>
</feature>
<keyword evidence="3 7" id="KW-0812">Transmembrane</keyword>
<evidence type="ECO:0000256" key="6">
    <source>
        <dbReference type="SAM" id="MobiDB-lite"/>
    </source>
</evidence>
<feature type="region of interest" description="Disordered" evidence="6">
    <location>
        <begin position="186"/>
        <end position="242"/>
    </location>
</feature>
<evidence type="ECO:0000313" key="9">
    <source>
        <dbReference type="Proteomes" id="UP000324897"/>
    </source>
</evidence>
<evidence type="ECO:0000256" key="7">
    <source>
        <dbReference type="SAM" id="Phobius"/>
    </source>
</evidence>
<dbReference type="PANTHER" id="PTHR31621:SF67">
    <property type="entry name" value="OS01G0389200 PROTEIN"/>
    <property type="match status" value="1"/>
</dbReference>
<dbReference type="GO" id="GO:0005737">
    <property type="term" value="C:cytoplasm"/>
    <property type="evidence" value="ECO:0007669"/>
    <property type="project" value="UniProtKB-ARBA"/>
</dbReference>
<feature type="transmembrane region" description="Helical" evidence="7">
    <location>
        <begin position="292"/>
        <end position="311"/>
    </location>
</feature>
<feature type="compositionally biased region" description="Pro residues" evidence="6">
    <location>
        <begin position="194"/>
        <end position="203"/>
    </location>
</feature>